<keyword evidence="2 4" id="KW-0732">Signal</keyword>
<feature type="chain" id="PRO_5014171622" evidence="4">
    <location>
        <begin position="21"/>
        <end position="397"/>
    </location>
</feature>
<evidence type="ECO:0000313" key="6">
    <source>
        <dbReference type="EMBL" id="SFC74576.1"/>
    </source>
</evidence>
<dbReference type="PANTHER" id="PTHR30483">
    <property type="entry name" value="LEUCINE-SPECIFIC-BINDING PROTEIN"/>
    <property type="match status" value="1"/>
</dbReference>
<organism evidence="6 7">
    <name type="scientific">Pseudooceanicola nitratireducens</name>
    <dbReference type="NCBI Taxonomy" id="517719"/>
    <lineage>
        <taxon>Bacteria</taxon>
        <taxon>Pseudomonadati</taxon>
        <taxon>Pseudomonadota</taxon>
        <taxon>Alphaproteobacteria</taxon>
        <taxon>Rhodobacterales</taxon>
        <taxon>Paracoccaceae</taxon>
        <taxon>Pseudooceanicola</taxon>
    </lineage>
</organism>
<dbReference type="EMBL" id="FOLX01000001">
    <property type="protein sequence ID" value="SFC74576.1"/>
    <property type="molecule type" value="Genomic_DNA"/>
</dbReference>
<keyword evidence="3" id="KW-0813">Transport</keyword>
<dbReference type="PANTHER" id="PTHR30483:SF6">
    <property type="entry name" value="PERIPLASMIC BINDING PROTEIN OF ABC TRANSPORTER FOR NATURAL AMINO ACIDS"/>
    <property type="match status" value="1"/>
</dbReference>
<feature type="domain" description="Leucine-binding protein" evidence="5">
    <location>
        <begin position="26"/>
        <end position="330"/>
    </location>
</feature>
<dbReference type="STRING" id="517719.SAMN05421762_2042"/>
<comment type="similarity">
    <text evidence="1">Belongs to the leucine-binding protein family.</text>
</comment>
<dbReference type="RefSeq" id="WP_093454065.1">
    <property type="nucleotide sequence ID" value="NZ_CP051251.1"/>
</dbReference>
<dbReference type="CDD" id="cd06346">
    <property type="entry name" value="PBP1_ABC_ligand_binding-like"/>
    <property type="match status" value="1"/>
</dbReference>
<name>A0A1I1LNQ2_9RHOB</name>
<evidence type="ECO:0000313" key="7">
    <source>
        <dbReference type="Proteomes" id="UP000231644"/>
    </source>
</evidence>
<dbReference type="Gene3D" id="3.40.50.2300">
    <property type="match status" value="2"/>
</dbReference>
<gene>
    <name evidence="6" type="ORF">SAMN05421762_2042</name>
</gene>
<dbReference type="AlphaFoldDB" id="A0A1I1LNQ2"/>
<evidence type="ECO:0000256" key="4">
    <source>
        <dbReference type="SAM" id="SignalP"/>
    </source>
</evidence>
<keyword evidence="7" id="KW-1185">Reference proteome</keyword>
<reference evidence="6 7" key="1">
    <citation type="submission" date="2016-10" db="EMBL/GenBank/DDBJ databases">
        <authorList>
            <person name="de Groot N.N."/>
        </authorList>
    </citation>
    <scope>NUCLEOTIDE SEQUENCE [LARGE SCALE GENOMIC DNA]</scope>
    <source>
        <strain evidence="6 7">DSM 29619</strain>
    </source>
</reference>
<feature type="signal peptide" evidence="4">
    <location>
        <begin position="1"/>
        <end position="20"/>
    </location>
</feature>
<dbReference type="InterPro" id="IPR028082">
    <property type="entry name" value="Peripla_BP_I"/>
</dbReference>
<dbReference type="GO" id="GO:0006865">
    <property type="term" value="P:amino acid transport"/>
    <property type="evidence" value="ECO:0007669"/>
    <property type="project" value="UniProtKB-KW"/>
</dbReference>
<dbReference type="SUPFAM" id="SSF53822">
    <property type="entry name" value="Periplasmic binding protein-like I"/>
    <property type="match status" value="1"/>
</dbReference>
<keyword evidence="3" id="KW-0029">Amino-acid transport</keyword>
<evidence type="ECO:0000256" key="3">
    <source>
        <dbReference type="ARBA" id="ARBA00022970"/>
    </source>
</evidence>
<sequence>MKKLLLAGAALTALTAAAHAESHASEVKLGVILGFTGPIESLTQAMAAGAELAMSEVTESGALLGGAKVTPVRADSTCVDAGAATAAAERLVTAEGVKGIMGADCSGVTGAVLTNVAVPNGMVMISPSATSPGLSEAEDNGLFFRTAPSDARQGVVMTEGLIGMGVKSVAVTYTNNDYGKGLADSFQQAFEAAGGEVTISAAHEDGKADYSAEVGALASAGGDLLVVAGYVDQGGAGIVRGSLDTGAFDRFHFPDGMIGAALEENFGSELDGSTGQVPGTDSPGAAKFAEVVGDKFDVSGPYTGESYDAAALILLAMQAAGSVEPGDYKSKVEMVANAPGEKIYPGELAKALELIAAGTDIDYVGATDVELIGPGEASGSFREIKFEGGKMTTTGYR</sequence>
<dbReference type="InterPro" id="IPR028081">
    <property type="entry name" value="Leu-bd"/>
</dbReference>
<dbReference type="OrthoDB" id="7337537at2"/>
<dbReference type="InterPro" id="IPR051010">
    <property type="entry name" value="BCAA_transport"/>
</dbReference>
<evidence type="ECO:0000259" key="5">
    <source>
        <dbReference type="Pfam" id="PF13458"/>
    </source>
</evidence>
<dbReference type="Pfam" id="PF13458">
    <property type="entry name" value="Peripla_BP_6"/>
    <property type="match status" value="1"/>
</dbReference>
<evidence type="ECO:0000256" key="2">
    <source>
        <dbReference type="ARBA" id="ARBA00022729"/>
    </source>
</evidence>
<accession>A0A1I1LNQ2</accession>
<evidence type="ECO:0000256" key="1">
    <source>
        <dbReference type="ARBA" id="ARBA00010062"/>
    </source>
</evidence>
<proteinExistence type="inferred from homology"/>
<protein>
    <submittedName>
        <fullName evidence="6">Amino acid/amide ABC transporter substrate-binding protein, HAAT family</fullName>
    </submittedName>
</protein>
<dbReference type="Proteomes" id="UP000231644">
    <property type="component" value="Unassembled WGS sequence"/>
</dbReference>